<dbReference type="NCBIfam" id="NF012196">
    <property type="entry name" value="Ig_like_ice"/>
    <property type="match status" value="23"/>
</dbReference>
<feature type="region of interest" description="Disordered" evidence="1">
    <location>
        <begin position="2627"/>
        <end position="2660"/>
    </location>
</feature>
<sequence>MDASGNTAIAVEHKTVVLDTQAHNAVTIDTVAGDNIVNAHEGRMPTFISGNVTGDAQAGDHVVVSVNGHNYNGVVVDNNGQLRYEVPVPTAVLNEGSNDVQVMVTGVDASGNTAIATEHKTVTVDTHANNSVTINDATSDNILNHTELGHHNQTITGVVGGDAQIGDEVTLEINGHYYRGRVEDMHDGKGTLGYKIPVPSTEFGDNKTILNKDVSVKATLVSHDAAGNEAIVVSEHTIHVDNHAYNGVSINTVAGDDVVNAGESKHETLVTGRITGKDAHIGDAVDVTVGKTTVHGTIFADPQGHLYYEAKIPTGVLIEGNNDVTVKVTSHDTAHNEAVAIEHTTITLDTHADATISIHELTAGPVLNHDELSTPKQLITGDVGGDAQVGDKVSIEINGHFYGGNVVDLGNGHLGYQIPVDSSAFGDNQQHLDGDMKIIARVTSHDAAGNEVTATTDHTVHIDNYAEGHITTNPVTGDNIINYDESGQTTTKITGTVSSTATGQIDEGDKVIITVNNQSYETTVIKLPYQHGALGYSVDVPTKDLLADPNPIAHVVAHDAAGNENHFEVTNHIGIDLQADASITIDKVTGDDMINGDESDKEFTKVSGTVGDDVKEGDVVHLVINGNDLTTEVTKDTNGNLVWHKEVSTHDLMVDPHFTATVTATDNANNTATAHADRTVVVDLKVEAVITIDSVTPDNTLNGEELHHKYTLVSGTLTGEMKPGEEVTLKVNGKDYHGTVELDSQGNMVYNVLVDTTDLHQDPNIHASINVIDDALNHKLATADHHVGIDDHANASLTINVVSGDNILNQADQTHPTTTINGTVGGDVHRGDTVHVMVNNTDYAATVEPQTHLNGALGYSVDVNTADLLANGHIDATVSTEDKHGNTITVHTDHDVARDDGAQATISIDTVAGDDWLNNVEAHQDHTTITGKVTGDVHLNDIVDLEVNGQHYYGSVVAQGNGLGYSINVSTDDLLAGGDKPILHASVTGYDDAGNTFLATADHEVAIDTLADVQIKADTANANNNNGPDYYIVTGHVKGDDVHEHDHVLITVGTKTYDTEVIRLSDGKLGFSQNVDDPKYVAAHPDITVQISGTDPHGNPIMATDHIHANVPGYPSGGNTGGTTTTPPHYDPPHAVITISPIAGNDVINKVESEKGTTTIRGTVTGDVHAGEFVTLHIGNQDIPVKVVDRPHLPGELGYEIEVDTKLLMAHPDISVTATAHNGAGDTAAVGVQKTVLVDTHVTAEIHLDNIAGDNVINILESKSGTTTVSGTVNGDGIHNGSNVTIMVDGHPVTTQVFTDSNGVMRFSKDISVNDLRHTPDITVSVTGHDDQGNTFTATDGKTITVDTEVKAEVAIDSVTGDNILNLHETQQATTTITGHVSGDVHPGEHVTLTVNGQVYQNVEIGQDLKYAVDVKTSDLQLGNEIKAEVTGHDDHGNSTTGHATAQYSTDISAAATITTNTVSGDNILSAKDLSADKTQISGTVGGDAAVGDKVTVTLNGVTETADVKLDSLTGKLVYTLEVDTHNLKVQLESQHTDKPEIIVTVTGQDNAGNDFSQDVHKVITIDDHANVTLTFDNVTQDNILNIEESNQPTTQISGTVTGDVKDGGTVILTVNGNERPVTIHGDPTNGFTFKLDVPTSDLLTNQTITYKVTGVDGVGNTLTVNDTNTIAIDHDVKNEVHIATVAGDDKVNIAEHSNPTTMITGTVSGDAQDGDTVTLMLNGKPVVGGDYILHNGQKTFEIAVDNSLLKETDNTLDVTLAGHDTSGNLYTSTDTHTITLDTTIGAHITLAPVATDDVINAKESDHVSVTGTVAPDGDAKLGDEVSVMVNGKTPFVGKVIDLDGQGHLGYDIHVDKGLLQEGKNTFDVSIKATDDAGNEITVHDGHEVQMDTQLAATITLDPVAANNVVNAAAVDHVSVTGTVSTDSDAHVGDKVTVTVNGHSFTGVVQDINGHPGYDIPVDKTLLHEGTNTFDVSIDATDKAGNAIIVHAGHDVQVDTQIAASITLDPVAANDVVNAAALDHVSVTGAVSTDSDAKLGDEVTVKVNGHSFTGVVKDINGHPGYDIHVDKGLLHEGDNTVAVSIRATDGVGNAITVEASHTVHVDTEINATITIDPVAGDDIINAAEVDNVSVTGTVGTDVDAHVGASVIVTVNGTTFTGAVIDLDGKGHLGYNIPVDKTLLLEGDNTVGVSIDATDSAGNATIVETTHTVHVDTEINASITLDPVGTNDVVNAAAFDHVSVTGAVSTDSDAQLGDKVTVKVNGHSFTGVVQDINGHPGYDIHVDKGLLHEGTNTFDVSIDATDKAGNPITVHTGHDVQVDTQIAATITLNPVAGNDVINASELDHVSVTGAVSTDSDAQLGDSVTVKVNGHSFTGVVQNINGHLGYDIPVDKALLHEGKNTFDVSIDATDKVGNPITVHAGHDVQMDTHADAKITIDKVTGDDHIDSQEARHHVTHITGQIDSADVHNNEHINVTINDKHYDVILHEDNGHLTYDVPVNTNELHIGKNSVGVSVIANDDHGNTNVIHQNADFTMDDPSHRGKHDVDGSDKSHHAANAHSHDNGLSNLFDDSHDTFSFNLAHDSKGHHGDESLKIFTGKENHGNEKVDLSDLAHELHEGTDITQMIKGGDAHHGKGGASAADAPSVTPTHGGDAHHASFDSAGAATHSLDHLIPKPEHYHS</sequence>
<dbReference type="PATRIC" id="fig|1354253.4.peg.1453"/>
<evidence type="ECO:0000313" key="3">
    <source>
        <dbReference type="Proteomes" id="UP000078504"/>
    </source>
</evidence>
<protein>
    <submittedName>
        <fullName evidence="2">Uncharacterized protein</fullName>
    </submittedName>
</protein>
<evidence type="ECO:0000313" key="2">
    <source>
        <dbReference type="EMBL" id="OAT22803.1"/>
    </source>
</evidence>
<dbReference type="Proteomes" id="UP000078504">
    <property type="component" value="Unassembled WGS sequence"/>
</dbReference>
<dbReference type="InterPro" id="IPR013783">
    <property type="entry name" value="Ig-like_fold"/>
</dbReference>
<dbReference type="InterPro" id="IPR049826">
    <property type="entry name" value="Ig-like_ice"/>
</dbReference>
<evidence type="ECO:0000256" key="1">
    <source>
        <dbReference type="SAM" id="MobiDB-lite"/>
    </source>
</evidence>
<dbReference type="RefSeq" id="WP_064513529.1">
    <property type="nucleotide sequence ID" value="NZ_LXEP01000011.1"/>
</dbReference>
<accession>A0A1B7I3H7</accession>
<dbReference type="Gene3D" id="2.60.40.10">
    <property type="entry name" value="Immunoglobulins"/>
    <property type="match status" value="23"/>
</dbReference>
<dbReference type="EMBL" id="LXEP01000011">
    <property type="protein sequence ID" value="OAT22803.1"/>
    <property type="molecule type" value="Genomic_DNA"/>
</dbReference>
<reference evidence="2 3" key="1">
    <citation type="submission" date="2016-04" db="EMBL/GenBank/DDBJ databases">
        <title>ATOL: Assembling a taxonomically balanced genome-scale reconstruction of the evolutionary history of the Enterobacteriaceae.</title>
        <authorList>
            <person name="Plunkett G.III."/>
            <person name="Neeno-Eckwall E.C."/>
            <person name="Glasner J.D."/>
            <person name="Perna N.T."/>
        </authorList>
    </citation>
    <scope>NUCLEOTIDE SEQUENCE [LARGE SCALE GENOMIC DNA]</scope>
    <source>
        <strain evidence="2 3">ATCC 51604</strain>
    </source>
</reference>
<proteinExistence type="predicted"/>
<feature type="region of interest" description="Disordered" evidence="1">
    <location>
        <begin position="2532"/>
        <end position="2567"/>
    </location>
</feature>
<gene>
    <name evidence="2" type="ORF">M977_01428</name>
</gene>
<organism evidence="2 3">
    <name type="scientific">Buttiauxella gaviniae ATCC 51604</name>
    <dbReference type="NCBI Taxonomy" id="1354253"/>
    <lineage>
        <taxon>Bacteria</taxon>
        <taxon>Pseudomonadati</taxon>
        <taxon>Pseudomonadota</taxon>
        <taxon>Gammaproteobacteria</taxon>
        <taxon>Enterobacterales</taxon>
        <taxon>Enterobacteriaceae</taxon>
        <taxon>Buttiauxella</taxon>
    </lineage>
</organism>
<feature type="compositionally biased region" description="Basic and acidic residues" evidence="1">
    <location>
        <begin position="2538"/>
        <end position="2554"/>
    </location>
</feature>
<name>A0A1B7I3H7_9ENTR</name>
<dbReference type="NCBIfam" id="NF033510">
    <property type="entry name" value="Ca_tandemer"/>
    <property type="match status" value="19"/>
</dbReference>
<comment type="caution">
    <text evidence="2">The sequence shown here is derived from an EMBL/GenBank/DDBJ whole genome shotgun (WGS) entry which is preliminary data.</text>
</comment>